<dbReference type="EMBL" id="CAADEX010000006">
    <property type="protein sequence ID" value="VFJ43700.1"/>
    <property type="molecule type" value="Genomic_DNA"/>
</dbReference>
<sequence>MEKWIIWTSDSTDFARWSGSEKALFVVVSEKGVMAYSDEIQELSDNPIRVLVVNGGRRPFLGKKMPSTPGWYDDARLWVHIGGVSGEPKDSDWYSFFNDEEDPLPEDVKKALGSIPETKRRAFGSTIDNDRVRKEIAPKVSDALEKNEYPEKFREDLLALLDKAWGVAEEKSQKDFELRVVRALFPLYVDSINDEIGDLGVDRDAAWRATKSNLEFVLQGKDMDSLRKESELSSGIIDIRNLLDKQPTKKNLKKFHEYFEVASKQYECHPGSDVKADISSSSTTGDPS</sequence>
<name>A0A450RX45_9GAMM</name>
<protein>
    <submittedName>
        <fullName evidence="1">Uncharacterized protein</fullName>
    </submittedName>
</protein>
<evidence type="ECO:0000313" key="1">
    <source>
        <dbReference type="EMBL" id="VFJ43700.1"/>
    </source>
</evidence>
<organism evidence="1">
    <name type="scientific">Candidatus Kentrum sp. DK</name>
    <dbReference type="NCBI Taxonomy" id="2126562"/>
    <lineage>
        <taxon>Bacteria</taxon>
        <taxon>Pseudomonadati</taxon>
        <taxon>Pseudomonadota</taxon>
        <taxon>Gammaproteobacteria</taxon>
        <taxon>Candidatus Kentrum</taxon>
    </lineage>
</organism>
<accession>A0A450RX45</accession>
<dbReference type="AlphaFoldDB" id="A0A450RX45"/>
<proteinExistence type="predicted"/>
<reference evidence="1" key="1">
    <citation type="submission" date="2019-02" db="EMBL/GenBank/DDBJ databases">
        <authorList>
            <person name="Gruber-Vodicka R. H."/>
            <person name="Seah K. B. B."/>
        </authorList>
    </citation>
    <scope>NUCLEOTIDE SEQUENCE</scope>
    <source>
        <strain evidence="1">BECK_DK47</strain>
    </source>
</reference>
<gene>
    <name evidence="1" type="ORF">BECKDK2373B_GA0170837_100628</name>
</gene>